<gene>
    <name evidence="1" type="ORF">SMN809_LOCUS43927</name>
</gene>
<reference evidence="1" key="1">
    <citation type="submission" date="2021-02" db="EMBL/GenBank/DDBJ databases">
        <authorList>
            <person name="Nowell W R."/>
        </authorList>
    </citation>
    <scope>NUCLEOTIDE SEQUENCE</scope>
</reference>
<sequence length="49" mass="5674">MRNERSTSLSDPDVDEQLVLENKIEEEWNYLLTSGPLTINHLNNLLVYG</sequence>
<feature type="non-terminal residue" evidence="1">
    <location>
        <position position="49"/>
    </location>
</feature>
<comment type="caution">
    <text evidence="1">The sequence shown here is derived from an EMBL/GenBank/DDBJ whole genome shotgun (WGS) entry which is preliminary data.</text>
</comment>
<name>A0A8S3AXE4_9BILA</name>
<organism evidence="1 2">
    <name type="scientific">Rotaria magnacalcarata</name>
    <dbReference type="NCBI Taxonomy" id="392030"/>
    <lineage>
        <taxon>Eukaryota</taxon>
        <taxon>Metazoa</taxon>
        <taxon>Spiralia</taxon>
        <taxon>Gnathifera</taxon>
        <taxon>Rotifera</taxon>
        <taxon>Eurotatoria</taxon>
        <taxon>Bdelloidea</taxon>
        <taxon>Philodinida</taxon>
        <taxon>Philodinidae</taxon>
        <taxon>Rotaria</taxon>
    </lineage>
</organism>
<evidence type="ECO:0000313" key="2">
    <source>
        <dbReference type="Proteomes" id="UP000676336"/>
    </source>
</evidence>
<dbReference type="Proteomes" id="UP000676336">
    <property type="component" value="Unassembled WGS sequence"/>
</dbReference>
<protein>
    <submittedName>
        <fullName evidence="1">Uncharacterized protein</fullName>
    </submittedName>
</protein>
<dbReference type="EMBL" id="CAJOBI010130633">
    <property type="protein sequence ID" value="CAF4722836.1"/>
    <property type="molecule type" value="Genomic_DNA"/>
</dbReference>
<dbReference type="AlphaFoldDB" id="A0A8S3AXE4"/>
<evidence type="ECO:0000313" key="1">
    <source>
        <dbReference type="EMBL" id="CAF4722836.1"/>
    </source>
</evidence>
<proteinExistence type="predicted"/>
<accession>A0A8S3AXE4</accession>